<evidence type="ECO:0000313" key="2">
    <source>
        <dbReference type="Proteomes" id="UP000004508"/>
    </source>
</evidence>
<keyword evidence="2" id="KW-1185">Reference proteome</keyword>
<dbReference type="STRING" id="485913.Krac_12101"/>
<proteinExistence type="predicted"/>
<gene>
    <name evidence="1" type="ORF">Krac_12101</name>
</gene>
<dbReference type="RefSeq" id="WP_007907883.1">
    <property type="nucleotide sequence ID" value="NZ_ADVG01000001.1"/>
</dbReference>
<dbReference type="AlphaFoldDB" id="D6TF78"/>
<accession>D6TF78</accession>
<protein>
    <submittedName>
        <fullName evidence="1">Uncharacterized protein</fullName>
    </submittedName>
</protein>
<evidence type="ECO:0000313" key="1">
    <source>
        <dbReference type="EMBL" id="EFH90478.1"/>
    </source>
</evidence>
<sequence>MIHWEHRYLLGTMVFTVAGDVVRDFDDEYEAWRWLEQEGWGLAAIEPPDPVRPGACKYYFRRRVREQSQQARMTAEYEAFDSRHAEKQERRWRY</sequence>
<dbReference type="InParanoid" id="D6TF78"/>
<reference evidence="1 2" key="1">
    <citation type="journal article" date="2011" name="Stand. Genomic Sci.">
        <title>Non-contiguous finished genome sequence and contextual data of the filamentous soil bacterium Ktedonobacter racemifer type strain (SOSP1-21).</title>
        <authorList>
            <person name="Chang Y.J."/>
            <person name="Land M."/>
            <person name="Hauser L."/>
            <person name="Chertkov O."/>
            <person name="Del Rio T.G."/>
            <person name="Nolan M."/>
            <person name="Copeland A."/>
            <person name="Tice H."/>
            <person name="Cheng J.F."/>
            <person name="Lucas S."/>
            <person name="Han C."/>
            <person name="Goodwin L."/>
            <person name="Pitluck S."/>
            <person name="Ivanova N."/>
            <person name="Ovchinikova G."/>
            <person name="Pati A."/>
            <person name="Chen A."/>
            <person name="Palaniappan K."/>
            <person name="Mavromatis K."/>
            <person name="Liolios K."/>
            <person name="Brettin T."/>
            <person name="Fiebig A."/>
            <person name="Rohde M."/>
            <person name="Abt B."/>
            <person name="Goker M."/>
            <person name="Detter J.C."/>
            <person name="Woyke T."/>
            <person name="Bristow J."/>
            <person name="Eisen J.A."/>
            <person name="Markowitz V."/>
            <person name="Hugenholtz P."/>
            <person name="Kyrpides N.C."/>
            <person name="Klenk H.P."/>
            <person name="Lapidus A."/>
        </authorList>
    </citation>
    <scope>NUCLEOTIDE SEQUENCE [LARGE SCALE GENOMIC DNA]</scope>
    <source>
        <strain evidence="2">DSM 44963</strain>
    </source>
</reference>
<organism evidence="1 2">
    <name type="scientific">Ktedonobacter racemifer DSM 44963</name>
    <dbReference type="NCBI Taxonomy" id="485913"/>
    <lineage>
        <taxon>Bacteria</taxon>
        <taxon>Bacillati</taxon>
        <taxon>Chloroflexota</taxon>
        <taxon>Ktedonobacteria</taxon>
        <taxon>Ktedonobacterales</taxon>
        <taxon>Ktedonobacteraceae</taxon>
        <taxon>Ktedonobacter</taxon>
    </lineage>
</organism>
<dbReference type="Proteomes" id="UP000004508">
    <property type="component" value="Unassembled WGS sequence"/>
</dbReference>
<name>D6TF78_KTERA</name>
<dbReference type="EMBL" id="ADVG01000001">
    <property type="protein sequence ID" value="EFH90478.1"/>
    <property type="molecule type" value="Genomic_DNA"/>
</dbReference>
<dbReference type="OrthoDB" id="166026at2"/>
<comment type="caution">
    <text evidence="1">The sequence shown here is derived from an EMBL/GenBank/DDBJ whole genome shotgun (WGS) entry which is preliminary data.</text>
</comment>